<keyword evidence="3" id="KW-0479">Metal-binding</keyword>
<evidence type="ECO:0000256" key="7">
    <source>
        <dbReference type="ARBA" id="ARBA00023157"/>
    </source>
</evidence>
<keyword evidence="6" id="KW-0106">Calcium</keyword>
<name>A0A5N6XYF8_9EURO</name>
<evidence type="ECO:0000256" key="2">
    <source>
        <dbReference type="ARBA" id="ARBA00022487"/>
    </source>
</evidence>
<evidence type="ECO:0000256" key="8">
    <source>
        <dbReference type="RuleBase" id="RU361238"/>
    </source>
</evidence>
<dbReference type="Gene3D" id="3.40.50.1820">
    <property type="entry name" value="alpha/beta hydrolase"/>
    <property type="match status" value="1"/>
</dbReference>
<dbReference type="PANTHER" id="PTHR33938:SF8">
    <property type="entry name" value="CARBOXYLIC ESTER HYDROLASE"/>
    <property type="match status" value="1"/>
</dbReference>
<dbReference type="SUPFAM" id="SSF53474">
    <property type="entry name" value="alpha/beta-Hydrolases"/>
    <property type="match status" value="1"/>
</dbReference>
<evidence type="ECO:0000256" key="6">
    <source>
        <dbReference type="ARBA" id="ARBA00022837"/>
    </source>
</evidence>
<keyword evidence="2" id="KW-0719">Serine esterase</keyword>
<dbReference type="PANTHER" id="PTHR33938">
    <property type="entry name" value="FERULOYL ESTERASE B-RELATED"/>
    <property type="match status" value="1"/>
</dbReference>
<proteinExistence type="inferred from homology"/>
<evidence type="ECO:0000256" key="4">
    <source>
        <dbReference type="ARBA" id="ARBA00022729"/>
    </source>
</evidence>
<reference evidence="9" key="1">
    <citation type="submission" date="2019-04" db="EMBL/GenBank/DDBJ databases">
        <title>Friends and foes A comparative genomics study of 23 Aspergillus species from section Flavi.</title>
        <authorList>
            <consortium name="DOE Joint Genome Institute"/>
            <person name="Kjaerbolling I."/>
            <person name="Vesth T."/>
            <person name="Frisvad J.C."/>
            <person name="Nybo J.L."/>
            <person name="Theobald S."/>
            <person name="Kildgaard S."/>
            <person name="Isbrandt T."/>
            <person name="Kuo A."/>
            <person name="Sato A."/>
            <person name="Lyhne E.K."/>
            <person name="Kogle M.E."/>
            <person name="Wiebenga A."/>
            <person name="Kun R.S."/>
            <person name="Lubbers R.J."/>
            <person name="Makela M.R."/>
            <person name="Barry K."/>
            <person name="Chovatia M."/>
            <person name="Clum A."/>
            <person name="Daum C."/>
            <person name="Haridas S."/>
            <person name="He G."/>
            <person name="LaButti K."/>
            <person name="Lipzen A."/>
            <person name="Mondo S."/>
            <person name="Riley R."/>
            <person name="Salamov A."/>
            <person name="Simmons B.A."/>
            <person name="Magnuson J.K."/>
            <person name="Henrissat B."/>
            <person name="Mortensen U.H."/>
            <person name="Larsen T.O."/>
            <person name="Devries R.P."/>
            <person name="Grigoriev I.V."/>
            <person name="Machida M."/>
            <person name="Baker S.E."/>
            <person name="Andersen M.R."/>
        </authorList>
    </citation>
    <scope>NUCLEOTIDE SEQUENCE</scope>
    <source>
        <strain evidence="9">CBS 117612</strain>
    </source>
</reference>
<gene>
    <name evidence="9" type="ORF">BDV24DRAFT_166431</name>
</gene>
<organism evidence="9">
    <name type="scientific">Aspergillus arachidicola</name>
    <dbReference type="NCBI Taxonomy" id="656916"/>
    <lineage>
        <taxon>Eukaryota</taxon>
        <taxon>Fungi</taxon>
        <taxon>Dikarya</taxon>
        <taxon>Ascomycota</taxon>
        <taxon>Pezizomycotina</taxon>
        <taxon>Eurotiomycetes</taxon>
        <taxon>Eurotiomycetidae</taxon>
        <taxon>Eurotiales</taxon>
        <taxon>Aspergillaceae</taxon>
        <taxon>Aspergillus</taxon>
        <taxon>Aspergillus subgen. Circumdati</taxon>
    </lineage>
</organism>
<feature type="chain" id="PRO_5025080575" description="Carboxylic ester hydrolase" evidence="8">
    <location>
        <begin position="19"/>
        <end position="519"/>
    </location>
</feature>
<dbReference type="Proteomes" id="UP000325558">
    <property type="component" value="Unassembled WGS sequence"/>
</dbReference>
<dbReference type="AlphaFoldDB" id="A0A5N6XYF8"/>
<dbReference type="InterPro" id="IPR011118">
    <property type="entry name" value="Tannase/feruloyl_esterase"/>
</dbReference>
<dbReference type="Pfam" id="PF07519">
    <property type="entry name" value="Tannase"/>
    <property type="match status" value="1"/>
</dbReference>
<keyword evidence="4 8" id="KW-0732">Signal</keyword>
<dbReference type="EC" id="3.1.1.-" evidence="8"/>
<dbReference type="InterPro" id="IPR029058">
    <property type="entry name" value="AB_hydrolase_fold"/>
</dbReference>
<evidence type="ECO:0000256" key="1">
    <source>
        <dbReference type="ARBA" id="ARBA00006249"/>
    </source>
</evidence>
<keyword evidence="7" id="KW-1015">Disulfide bond</keyword>
<accession>A0A5N6XYF8</accession>
<feature type="signal peptide" evidence="8">
    <location>
        <begin position="1"/>
        <end position="18"/>
    </location>
</feature>
<evidence type="ECO:0000313" key="9">
    <source>
        <dbReference type="EMBL" id="KAE8338227.1"/>
    </source>
</evidence>
<evidence type="ECO:0000256" key="5">
    <source>
        <dbReference type="ARBA" id="ARBA00022801"/>
    </source>
</evidence>
<comment type="similarity">
    <text evidence="1 8">Belongs to the tannase family.</text>
</comment>
<dbReference type="OrthoDB" id="3039123at2759"/>
<protein>
    <recommendedName>
        <fullName evidence="8">Carboxylic ester hydrolase</fullName>
        <ecNumber evidence="8">3.1.1.-</ecNumber>
    </recommendedName>
</protein>
<evidence type="ECO:0000256" key="3">
    <source>
        <dbReference type="ARBA" id="ARBA00022723"/>
    </source>
</evidence>
<dbReference type="EMBL" id="ML737169">
    <property type="protein sequence ID" value="KAE8338227.1"/>
    <property type="molecule type" value="Genomic_DNA"/>
</dbReference>
<sequence length="519" mass="56644">MFLKLYVLFSVALHFGAAFNLRCSPIYIGKPNLLGATILDVQASEVHNHTTFTIGPGTNDGGQYTISFCNVTVVHTHPGWDDKVSTQVWLPLNNWNGKFQALGGGGYSTGMGHIYLAYAVQRGFASASTDGGLVGQTPAAVTDLTWALSSKHNVNWFLLENYASEATKDMAEIGKQIIRSYYGKPAEYHYFNGCSGGGRQGLMMAQNFPEAFDGILAIAPAINIETFIPAGFWPTQVMKQDGIYPSPCEIKAFVKAAIEACDSLDGIEDSIISLPDACNVTAYDFVGQTYMCNGTQYILTTSGAKVVQSAWSGSGKDGYYGLNKDAELTSYYIPTWCTTNGTCHTSGSDLFRNWISFLIAKDPDFAIDKMTEKEFFGILRRSKAEYQSLFASNSPDLSAFKANGGKMITWHGLADEVIPPFGTIKYYEEVLKHDESAHEFYRFFEAPGVGHCFGGVGPVPNGALTQLVDWVEKGVAPDTLHATRGKHNASKDLCMYPLKEKFIGESPGNLSSFVCTRNT</sequence>
<dbReference type="GO" id="GO:0030600">
    <property type="term" value="F:feruloyl esterase activity"/>
    <property type="evidence" value="ECO:0007669"/>
    <property type="project" value="UniProtKB-ARBA"/>
</dbReference>
<keyword evidence="5 8" id="KW-0378">Hydrolase</keyword>
<dbReference type="GO" id="GO:0046872">
    <property type="term" value="F:metal ion binding"/>
    <property type="evidence" value="ECO:0007669"/>
    <property type="project" value="UniProtKB-KW"/>
</dbReference>